<dbReference type="GeneID" id="63826908"/>
<name>A0A165BZL9_9APHY</name>
<dbReference type="Gene3D" id="2.170.260.10">
    <property type="entry name" value="paz domain"/>
    <property type="match status" value="1"/>
</dbReference>
<reference evidence="5 6" key="1">
    <citation type="journal article" date="2016" name="Mol. Biol. Evol.">
        <title>Comparative Genomics of Early-Diverging Mushroom-Forming Fungi Provides Insights into the Origins of Lignocellulose Decay Capabilities.</title>
        <authorList>
            <person name="Nagy L.G."/>
            <person name="Riley R."/>
            <person name="Tritt A."/>
            <person name="Adam C."/>
            <person name="Daum C."/>
            <person name="Floudas D."/>
            <person name="Sun H."/>
            <person name="Yadav J.S."/>
            <person name="Pangilinan J."/>
            <person name="Larsson K.H."/>
            <person name="Matsuura K."/>
            <person name="Barry K."/>
            <person name="Labutti K."/>
            <person name="Kuo R."/>
            <person name="Ohm R.A."/>
            <person name="Bhattacharya S.S."/>
            <person name="Shirouzu T."/>
            <person name="Yoshinaga Y."/>
            <person name="Martin F.M."/>
            <person name="Grigoriev I.V."/>
            <person name="Hibbett D.S."/>
        </authorList>
    </citation>
    <scope>NUCLEOTIDE SEQUENCE [LARGE SCALE GENOMIC DNA]</scope>
    <source>
        <strain evidence="5 6">93-53</strain>
    </source>
</reference>
<evidence type="ECO:0000256" key="1">
    <source>
        <dbReference type="RuleBase" id="RU361178"/>
    </source>
</evidence>
<dbReference type="Pfam" id="PF02171">
    <property type="entry name" value="Piwi"/>
    <property type="match status" value="1"/>
</dbReference>
<feature type="domain" description="PAZ" evidence="3">
    <location>
        <begin position="245"/>
        <end position="345"/>
    </location>
</feature>
<dbReference type="InterPro" id="IPR032474">
    <property type="entry name" value="Argonaute_N"/>
</dbReference>
<dbReference type="CDD" id="cd04657">
    <property type="entry name" value="Piwi_ago-like"/>
    <property type="match status" value="1"/>
</dbReference>
<accession>A0A165BZL9</accession>
<dbReference type="Pfam" id="PF16488">
    <property type="entry name" value="ArgoL2"/>
    <property type="match status" value="1"/>
</dbReference>
<dbReference type="CDD" id="cd02846">
    <property type="entry name" value="PAZ_argonaute_like"/>
    <property type="match status" value="1"/>
</dbReference>
<evidence type="ECO:0000256" key="2">
    <source>
        <dbReference type="SAM" id="MobiDB-lite"/>
    </source>
</evidence>
<dbReference type="AlphaFoldDB" id="A0A165BZL9"/>
<dbReference type="InterPro" id="IPR014811">
    <property type="entry name" value="ArgoL1"/>
</dbReference>
<feature type="region of interest" description="Disordered" evidence="2">
    <location>
        <begin position="481"/>
        <end position="505"/>
    </location>
</feature>
<dbReference type="Proteomes" id="UP000076871">
    <property type="component" value="Unassembled WGS sequence"/>
</dbReference>
<dbReference type="InterPro" id="IPR032472">
    <property type="entry name" value="ArgoL2"/>
</dbReference>
<dbReference type="InParanoid" id="A0A165BZL9"/>
<dbReference type="InterPro" id="IPR012337">
    <property type="entry name" value="RNaseH-like_sf"/>
</dbReference>
<dbReference type="GO" id="GO:0003723">
    <property type="term" value="F:RNA binding"/>
    <property type="evidence" value="ECO:0007669"/>
    <property type="project" value="InterPro"/>
</dbReference>
<protein>
    <submittedName>
        <fullName evidence="5">Argonaute-like protein</fullName>
    </submittedName>
</protein>
<dbReference type="SMART" id="SM01163">
    <property type="entry name" value="DUF1785"/>
    <property type="match status" value="1"/>
</dbReference>
<feature type="region of interest" description="Disordered" evidence="2">
    <location>
        <begin position="1"/>
        <end position="41"/>
    </location>
</feature>
<dbReference type="PANTHER" id="PTHR22891">
    <property type="entry name" value="EUKARYOTIC TRANSLATION INITIATION FACTOR 2C"/>
    <property type="match status" value="1"/>
</dbReference>
<dbReference type="SMART" id="SM00949">
    <property type="entry name" value="PAZ"/>
    <property type="match status" value="1"/>
</dbReference>
<dbReference type="InterPro" id="IPR003165">
    <property type="entry name" value="Piwi"/>
</dbReference>
<feature type="compositionally biased region" description="Gly residues" evidence="2">
    <location>
        <begin position="7"/>
        <end position="26"/>
    </location>
</feature>
<dbReference type="InterPro" id="IPR036085">
    <property type="entry name" value="PAZ_dom_sf"/>
</dbReference>
<dbReference type="SUPFAM" id="SSF53098">
    <property type="entry name" value="Ribonuclease H-like"/>
    <property type="match status" value="1"/>
</dbReference>
<dbReference type="Pfam" id="PF08699">
    <property type="entry name" value="ArgoL1"/>
    <property type="match status" value="1"/>
</dbReference>
<dbReference type="InterPro" id="IPR003100">
    <property type="entry name" value="PAZ_dom"/>
</dbReference>
<evidence type="ECO:0000259" key="3">
    <source>
        <dbReference type="PROSITE" id="PS50821"/>
    </source>
</evidence>
<dbReference type="RefSeq" id="XP_040759678.1">
    <property type="nucleotide sequence ID" value="XM_040909879.1"/>
</dbReference>
<dbReference type="PROSITE" id="PS50821">
    <property type="entry name" value="PAZ"/>
    <property type="match status" value="1"/>
</dbReference>
<organism evidence="5 6">
    <name type="scientific">Laetiporus sulphureus 93-53</name>
    <dbReference type="NCBI Taxonomy" id="1314785"/>
    <lineage>
        <taxon>Eukaryota</taxon>
        <taxon>Fungi</taxon>
        <taxon>Dikarya</taxon>
        <taxon>Basidiomycota</taxon>
        <taxon>Agaricomycotina</taxon>
        <taxon>Agaricomycetes</taxon>
        <taxon>Polyporales</taxon>
        <taxon>Laetiporus</taxon>
    </lineage>
</organism>
<dbReference type="SMART" id="SM00950">
    <property type="entry name" value="Piwi"/>
    <property type="match status" value="1"/>
</dbReference>
<dbReference type="EMBL" id="KV427657">
    <property type="protein sequence ID" value="KZT01938.1"/>
    <property type="molecule type" value="Genomic_DNA"/>
</dbReference>
<dbReference type="InterPro" id="IPR036397">
    <property type="entry name" value="RNaseH_sf"/>
</dbReference>
<dbReference type="PROSITE" id="PS50822">
    <property type="entry name" value="PIWI"/>
    <property type="match status" value="1"/>
</dbReference>
<feature type="domain" description="Piwi" evidence="4">
    <location>
        <begin position="531"/>
        <end position="848"/>
    </location>
</feature>
<keyword evidence="6" id="KW-1185">Reference proteome</keyword>
<feature type="compositionally biased region" description="Low complexity" evidence="2">
    <location>
        <begin position="27"/>
        <end position="39"/>
    </location>
</feature>
<evidence type="ECO:0000313" key="5">
    <source>
        <dbReference type="EMBL" id="KZT01938.1"/>
    </source>
</evidence>
<dbReference type="InterPro" id="IPR045246">
    <property type="entry name" value="Piwi_ago-like"/>
</dbReference>
<dbReference type="Gene3D" id="3.30.420.10">
    <property type="entry name" value="Ribonuclease H-like superfamily/Ribonuclease H"/>
    <property type="match status" value="1"/>
</dbReference>
<evidence type="ECO:0000313" key="6">
    <source>
        <dbReference type="Proteomes" id="UP000076871"/>
    </source>
</evidence>
<dbReference type="SUPFAM" id="SSF101690">
    <property type="entry name" value="PAZ domain"/>
    <property type="match status" value="1"/>
</dbReference>
<gene>
    <name evidence="5" type="ORF">LAESUDRAFT_730635</name>
</gene>
<sequence>MSNRGQSRGGGRGRGGGGRGGAGSPAGRGSPAPGRGAQPTGSALLRANFKAVRTTKKTLFDYEVVIEPKGKAARADRKARIMQLLEEHPEYRPHVGYVAHDQAQRLISAAKLPQPLSMQVQYREEGENTARDNAMIFTVDIKFKRELDMAPLDNYMSGRPESETYDTLPLVSALNLVLQQHAQRNGFRVGKNRYFFRASSERQALSLGVEAWRGFFISVRPMYKQLMVNVNVCMTAFYTPGNLAVAMEEFQRNTGGGMPRAFAEKLRVATTHLGYARKKAILRITNQTPKQARFDCQELGGMVTVEEYFKRKYKITLRHPNLPVVDIGSKQKPNLIPPELCEIFPGQAYRGKLSPTETAEMIKYACNPPIVNAMSIRDQGMPDLGLNPASNTLNGFEVSVSTEMTVIPSRVLPPPAITYQTGRPSPRDGSWNILNVKFHVGGNMSNWAVLLVQEGRRDEFSGTNDPDLMPFLRTFSEKCRSSGMNVGQGPPKVMATGKLPPPNRDSNRRQALEQIRQTLISNLDRNKKPSFILVLLSGVDNFIYPGIKRLGDVDMGLHTVHMLLNKARGDPRRPNPGKQDQYFSNVALKVNIKLGGINHKLDQNAMSWLTKSKTMVVGIDVTHPGPSSAKGTPSIAAVVASIDNNFVHYPASLSPQKPDWNRDAKEMVENLSAMMIERLQLWQKKNKSLPDRVIIFRDGVSEARGQYDLVIQEELPRILDAFKRVSPSYRPKLTITICGKRHHARFFPTDKKDASKNGNTLPGTVVDKGITDVYGFDWYLQAHSGLQGHVRPTHYYVVYDDSQFSADTLQQGTHTASYLYARATKAVSLVPPAYYADLACERARYYLNTLLNLADQQSSTGGSTSGRLSDEEERQRNFDEAIKMWGNGIHSDLKESMFYI</sequence>
<dbReference type="OrthoDB" id="10252740at2759"/>
<proteinExistence type="inferred from homology"/>
<dbReference type="Gene3D" id="3.40.50.2300">
    <property type="match status" value="1"/>
</dbReference>
<evidence type="ECO:0000259" key="4">
    <source>
        <dbReference type="PROSITE" id="PS50822"/>
    </source>
</evidence>
<comment type="similarity">
    <text evidence="1">Belongs to the argonaute family.</text>
</comment>
<dbReference type="Pfam" id="PF16486">
    <property type="entry name" value="ArgoN"/>
    <property type="match status" value="1"/>
</dbReference>
<dbReference type="STRING" id="1314785.A0A165BZL9"/>
<dbReference type="Pfam" id="PF02170">
    <property type="entry name" value="PAZ"/>
    <property type="match status" value="1"/>
</dbReference>